<organism evidence="2 5">
    <name type="scientific">Adineta steineri</name>
    <dbReference type="NCBI Taxonomy" id="433720"/>
    <lineage>
        <taxon>Eukaryota</taxon>
        <taxon>Metazoa</taxon>
        <taxon>Spiralia</taxon>
        <taxon>Gnathifera</taxon>
        <taxon>Rotifera</taxon>
        <taxon>Eurotatoria</taxon>
        <taxon>Bdelloidea</taxon>
        <taxon>Adinetida</taxon>
        <taxon>Adinetidae</taxon>
        <taxon>Adineta</taxon>
    </lineage>
</organism>
<dbReference type="EMBL" id="CAJNOM010000431">
    <property type="protein sequence ID" value="CAF1434444.1"/>
    <property type="molecule type" value="Genomic_DNA"/>
</dbReference>
<keyword evidence="4" id="KW-1185">Reference proteome</keyword>
<evidence type="ECO:0000313" key="5">
    <source>
        <dbReference type="Proteomes" id="UP000663877"/>
    </source>
</evidence>
<gene>
    <name evidence="2" type="ORF">BJG266_LOCUS7872</name>
    <name evidence="3" type="ORF">QVE165_LOCUS39179</name>
</gene>
<name>A0A813W280_9BILA</name>
<dbReference type="PROSITE" id="PS50181">
    <property type="entry name" value="FBOX"/>
    <property type="match status" value="1"/>
</dbReference>
<protein>
    <recommendedName>
        <fullName evidence="1">F-box domain-containing protein</fullName>
    </recommendedName>
</protein>
<dbReference type="SUPFAM" id="SSF81383">
    <property type="entry name" value="F-box domain"/>
    <property type="match status" value="1"/>
</dbReference>
<evidence type="ECO:0000259" key="1">
    <source>
        <dbReference type="PROSITE" id="PS50181"/>
    </source>
</evidence>
<dbReference type="AlphaFoldDB" id="A0A813W280"/>
<comment type="caution">
    <text evidence="2">The sequence shown here is derived from an EMBL/GenBank/DDBJ whole genome shotgun (WGS) entry which is preliminary data.</text>
</comment>
<dbReference type="InterPro" id="IPR001810">
    <property type="entry name" value="F-box_dom"/>
</dbReference>
<reference evidence="2" key="1">
    <citation type="submission" date="2021-02" db="EMBL/GenBank/DDBJ databases">
        <authorList>
            <person name="Nowell W R."/>
        </authorList>
    </citation>
    <scope>NUCLEOTIDE SEQUENCE</scope>
</reference>
<sequence>MSTDSSPTLFEQFPVELIRSIFEYLSPLDLLNAFEELNSRFSSIIREHPLCLPHNRRMSLNVYEDYMGYVLPEYSSQIVYLHLSEHRTPYAVESFLNKMYDQKYLFSKLKAITIQDIPLRLYDSLLDDILPLFNKLESLTIDLNADHYHHADYNQWTDIDFLVPILNSFPQLCSLYLKITPTYNKNYLNDVNMISSSMSSHLHLHTLSIDQCSRQLFVELLSKNRLPKLRNLRIIFPQMIYNEHVLTMQSHQIPLNTSCIPQLRRIKLEVHRNIQWILDYFEEIYRCEQLEELIMEGHVRFSENTDFPRAEIVRKWLAMSKLKQCNVRFHFSVTCREEIDQQNLNDLFANYMKIFGRNSIYQNEYILIHYPNNIKSLPNEDEEDDIGAVDELDINESVYLEDEWIEAVQNVSQWPNLRKISISGDCTTDKDAINRNFRILLHVARRAARFCELKIEATLTFGLALSSNIELCKYLGDHLEVLRFNGEDQTSSFLQLVQIVDTIYSHSSSSSLPLKKLTIFVGAEPSSWLTIEHFQKGLQLVFNRFPSLIHFTLYCYQTELYTDTIYDLNELLTDWYSGVKCGRSWSWRSQSNSFDLWL</sequence>
<feature type="domain" description="F-box" evidence="1">
    <location>
        <begin position="7"/>
        <end position="66"/>
    </location>
</feature>
<accession>A0A813W280</accession>
<dbReference type="Proteomes" id="UP000663832">
    <property type="component" value="Unassembled WGS sequence"/>
</dbReference>
<evidence type="ECO:0000313" key="2">
    <source>
        <dbReference type="EMBL" id="CAF0851634.1"/>
    </source>
</evidence>
<evidence type="ECO:0000313" key="4">
    <source>
        <dbReference type="Proteomes" id="UP000663832"/>
    </source>
</evidence>
<dbReference type="InterPro" id="IPR036047">
    <property type="entry name" value="F-box-like_dom_sf"/>
</dbReference>
<dbReference type="OrthoDB" id="10050534at2759"/>
<dbReference type="EMBL" id="CAJNOI010000024">
    <property type="protein sequence ID" value="CAF0851634.1"/>
    <property type="molecule type" value="Genomic_DNA"/>
</dbReference>
<proteinExistence type="predicted"/>
<evidence type="ECO:0000313" key="3">
    <source>
        <dbReference type="EMBL" id="CAF1434444.1"/>
    </source>
</evidence>
<dbReference type="Proteomes" id="UP000663877">
    <property type="component" value="Unassembled WGS sequence"/>
</dbReference>